<dbReference type="GO" id="GO:0003676">
    <property type="term" value="F:nucleic acid binding"/>
    <property type="evidence" value="ECO:0007669"/>
    <property type="project" value="InterPro"/>
</dbReference>
<dbReference type="CDD" id="cd00085">
    <property type="entry name" value="HNHc"/>
    <property type="match status" value="1"/>
</dbReference>
<dbReference type="GO" id="GO:0008270">
    <property type="term" value="F:zinc ion binding"/>
    <property type="evidence" value="ECO:0007669"/>
    <property type="project" value="InterPro"/>
</dbReference>
<dbReference type="OrthoDB" id="9811997at2"/>
<accession>A0A2A5IBP1</accession>
<dbReference type="GO" id="GO:0016787">
    <property type="term" value="F:hydrolase activity"/>
    <property type="evidence" value="ECO:0007669"/>
    <property type="project" value="UniProtKB-KW"/>
</dbReference>
<keyword evidence="6" id="KW-0255">Endonuclease</keyword>
<dbReference type="Gene3D" id="1.10.30.50">
    <property type="match status" value="1"/>
</dbReference>
<comment type="similarity">
    <text evidence="3">Belongs to the HNH nuclease family.</text>
</comment>
<evidence type="ECO:0000256" key="1">
    <source>
        <dbReference type="ARBA" id="ARBA00022722"/>
    </source>
</evidence>
<feature type="domain" description="HNH nuclease" evidence="5">
    <location>
        <begin position="57"/>
        <end position="113"/>
    </location>
</feature>
<keyword evidence="2" id="KW-0378">Hydrolase</keyword>
<evidence type="ECO:0000259" key="5">
    <source>
        <dbReference type="SMART" id="SM00507"/>
    </source>
</evidence>
<gene>
    <name evidence="6" type="ORF">CEY02_21065</name>
</gene>
<evidence type="ECO:0000256" key="3">
    <source>
        <dbReference type="ARBA" id="ARBA00038412"/>
    </source>
</evidence>
<sequence>MPPKPLRECKVRGCRELTRDGYCPTHVDGKQQEAKYYNKHVRDKQSTSFYKSREWKQTRQLVLMRDNYLCQSCLKQNRVVPADMVHHKIELKQDWGKRLDLNNLESLCNSCHNKVHGKRGS</sequence>
<evidence type="ECO:0000256" key="4">
    <source>
        <dbReference type="ARBA" id="ARBA00040194"/>
    </source>
</evidence>
<dbReference type="GO" id="GO:0004519">
    <property type="term" value="F:endonuclease activity"/>
    <property type="evidence" value="ECO:0007669"/>
    <property type="project" value="UniProtKB-KW"/>
</dbReference>
<evidence type="ECO:0000313" key="6">
    <source>
        <dbReference type="EMBL" id="PCK14760.1"/>
    </source>
</evidence>
<dbReference type="SMART" id="SM00507">
    <property type="entry name" value="HNHc"/>
    <property type="match status" value="1"/>
</dbReference>
<dbReference type="InterPro" id="IPR003615">
    <property type="entry name" value="HNH_nuc"/>
</dbReference>
<dbReference type="Proteomes" id="UP000228754">
    <property type="component" value="Unassembled WGS sequence"/>
</dbReference>
<dbReference type="GO" id="GO:0005829">
    <property type="term" value="C:cytosol"/>
    <property type="evidence" value="ECO:0007669"/>
    <property type="project" value="TreeGrafter"/>
</dbReference>
<dbReference type="AlphaFoldDB" id="A0A2A5IBP1"/>
<dbReference type="EMBL" id="NKHG01000255">
    <property type="protein sequence ID" value="PCK14760.1"/>
    <property type="molecule type" value="Genomic_DNA"/>
</dbReference>
<name>A0A2A5IBP1_BACPU</name>
<organism evidence="6 7">
    <name type="scientific">Bacillus pumilus</name>
    <name type="common">Bacillus mesentericus</name>
    <dbReference type="NCBI Taxonomy" id="1408"/>
    <lineage>
        <taxon>Bacteria</taxon>
        <taxon>Bacillati</taxon>
        <taxon>Bacillota</taxon>
        <taxon>Bacilli</taxon>
        <taxon>Bacillales</taxon>
        <taxon>Bacillaceae</taxon>
        <taxon>Bacillus</taxon>
    </lineage>
</organism>
<reference evidence="6 7" key="1">
    <citation type="submission" date="2017-06" db="EMBL/GenBank/DDBJ databases">
        <title>Draft Genome Sequence of Bacillus sp Strain 36R Isolated from saline sediment at Atanasia, Sonora, Mexico.</title>
        <authorList>
            <person name="Sanchez Diaz R."/>
            <person name="Quiroz Macias M.E."/>
            <person name="Ibarra Gamez J.C."/>
            <person name="Enciso Ibarra J."/>
            <person name="Gomez Gil B."/>
            <person name="Galaviz Silva L."/>
        </authorList>
    </citation>
    <scope>NUCLEOTIDE SEQUENCE [LARGE SCALE GENOMIC DNA]</scope>
    <source>
        <strain evidence="6 7">36R_ATNSAL</strain>
    </source>
</reference>
<protein>
    <recommendedName>
        <fullName evidence="4">Putative HNH nuclease YajD</fullName>
    </recommendedName>
</protein>
<comment type="caution">
    <text evidence="6">The sequence shown here is derived from an EMBL/GenBank/DDBJ whole genome shotgun (WGS) entry which is preliminary data.</text>
</comment>
<keyword evidence="1" id="KW-0540">Nuclease</keyword>
<evidence type="ECO:0000256" key="2">
    <source>
        <dbReference type="ARBA" id="ARBA00022801"/>
    </source>
</evidence>
<proteinExistence type="inferred from homology"/>
<dbReference type="PANTHER" id="PTHR41286">
    <property type="entry name" value="HNH NUCLEASE YAJD-RELATED"/>
    <property type="match status" value="1"/>
</dbReference>
<dbReference type="PANTHER" id="PTHR41286:SF1">
    <property type="entry name" value="HNH NUCLEASE YAJD-RELATED"/>
    <property type="match status" value="1"/>
</dbReference>
<evidence type="ECO:0000313" key="7">
    <source>
        <dbReference type="Proteomes" id="UP000228754"/>
    </source>
</evidence>
<dbReference type="InterPro" id="IPR002711">
    <property type="entry name" value="HNH"/>
</dbReference>
<dbReference type="Pfam" id="PF01844">
    <property type="entry name" value="HNH"/>
    <property type="match status" value="1"/>
</dbReference>